<dbReference type="EMBL" id="GBRH01158783">
    <property type="protein sequence ID" value="JAE39113.1"/>
    <property type="molecule type" value="Transcribed_RNA"/>
</dbReference>
<reference evidence="1" key="2">
    <citation type="journal article" date="2015" name="Data Brief">
        <title>Shoot transcriptome of the giant reed, Arundo donax.</title>
        <authorList>
            <person name="Barrero R.A."/>
            <person name="Guerrero F.D."/>
            <person name="Moolhuijzen P."/>
            <person name="Goolsby J.A."/>
            <person name="Tidwell J."/>
            <person name="Bellgard S.E."/>
            <person name="Bellgard M.I."/>
        </authorList>
    </citation>
    <scope>NUCLEOTIDE SEQUENCE</scope>
    <source>
        <tissue evidence="1">Shoot tissue taken approximately 20 cm above the soil surface</tissue>
    </source>
</reference>
<evidence type="ECO:0000313" key="1">
    <source>
        <dbReference type="EMBL" id="JAE39113.1"/>
    </source>
</evidence>
<reference evidence="1" key="1">
    <citation type="submission" date="2014-09" db="EMBL/GenBank/DDBJ databases">
        <authorList>
            <person name="Magalhaes I.L.F."/>
            <person name="Oliveira U."/>
            <person name="Santos F.R."/>
            <person name="Vidigal T.H.D.A."/>
            <person name="Brescovit A.D."/>
            <person name="Santos A.J."/>
        </authorList>
    </citation>
    <scope>NUCLEOTIDE SEQUENCE</scope>
    <source>
        <tissue evidence="1">Shoot tissue taken approximately 20 cm above the soil surface</tissue>
    </source>
</reference>
<sequence length="65" mass="7055">MTCVGVCKVEEPRRRVKSHGRGTGSDVGVEVSNAACTGCLDKRSDRGTTGRWEVASRPLLKCDYL</sequence>
<organism evidence="1">
    <name type="scientific">Arundo donax</name>
    <name type="common">Giant reed</name>
    <name type="synonym">Donax arundinaceus</name>
    <dbReference type="NCBI Taxonomy" id="35708"/>
    <lineage>
        <taxon>Eukaryota</taxon>
        <taxon>Viridiplantae</taxon>
        <taxon>Streptophyta</taxon>
        <taxon>Embryophyta</taxon>
        <taxon>Tracheophyta</taxon>
        <taxon>Spermatophyta</taxon>
        <taxon>Magnoliopsida</taxon>
        <taxon>Liliopsida</taxon>
        <taxon>Poales</taxon>
        <taxon>Poaceae</taxon>
        <taxon>PACMAD clade</taxon>
        <taxon>Arundinoideae</taxon>
        <taxon>Arundineae</taxon>
        <taxon>Arundo</taxon>
    </lineage>
</organism>
<proteinExistence type="predicted"/>
<name>A0A0A9I1V5_ARUDO</name>
<dbReference type="AlphaFoldDB" id="A0A0A9I1V5"/>
<accession>A0A0A9I1V5</accession>
<protein>
    <submittedName>
        <fullName evidence="1">Uncharacterized protein</fullName>
    </submittedName>
</protein>